<sequence>MRLPVEICKLIGLRLLDLNGCSNLKDIPPNFISSLTRLEELYLAGTSIQWEVQGRSKTCLDELKRLSHLTTLEISILHTNVLSKGLFSKKLERYNITIGPCSWDHRLRLKQHETSRKLELNLGTSCSCFDFEDVPPKTPSVKNTLSVLDGQGFPELEQLWVQDGPCLLTVVDCFESESRDPFPSLETLVIHKILSIGREEDKIQLKELRSMTLARLPQLTVFSSASEVILEEEVDTLTPFFNKKVAFPCLEELVIDGARELKMIWHKQLVDESFRNIKSMTVEWCNKIVTVFQSSMVERILRLESLTVSNCSSVEHIFNLHWADLKSHILQYRKSTKIEVHME</sequence>
<evidence type="ECO:0000313" key="3">
    <source>
        <dbReference type="Proteomes" id="UP001281410"/>
    </source>
</evidence>
<protein>
    <recommendedName>
        <fullName evidence="1">Disease resistance protein At4g27190-like leucine-rich repeats domain-containing protein</fullName>
    </recommendedName>
</protein>
<dbReference type="InterPro" id="IPR057135">
    <property type="entry name" value="At4g27190-like_LRR"/>
</dbReference>
<dbReference type="PANTHER" id="PTHR47186:SF3">
    <property type="entry name" value="OS09G0267800 PROTEIN"/>
    <property type="match status" value="1"/>
</dbReference>
<evidence type="ECO:0000259" key="1">
    <source>
        <dbReference type="Pfam" id="PF23247"/>
    </source>
</evidence>
<dbReference type="InterPro" id="IPR032675">
    <property type="entry name" value="LRR_dom_sf"/>
</dbReference>
<accession>A0AAE0A528</accession>
<dbReference type="Proteomes" id="UP001281410">
    <property type="component" value="Unassembled WGS sequence"/>
</dbReference>
<feature type="domain" description="Disease resistance protein At4g27190-like leucine-rich repeats" evidence="1">
    <location>
        <begin position="253"/>
        <end position="326"/>
    </location>
</feature>
<dbReference type="SUPFAM" id="SSF52047">
    <property type="entry name" value="RNI-like"/>
    <property type="match status" value="1"/>
</dbReference>
<gene>
    <name evidence="2" type="ORF">Dsin_024208</name>
</gene>
<name>A0AAE0A528_9ROSI</name>
<dbReference type="EMBL" id="JANJYJ010000007">
    <property type="protein sequence ID" value="KAK3200793.1"/>
    <property type="molecule type" value="Genomic_DNA"/>
</dbReference>
<reference evidence="2" key="1">
    <citation type="journal article" date="2023" name="Plant J.">
        <title>Genome sequences and population genomics provide insights into the demographic history, inbreeding, and mutation load of two 'living fossil' tree species of Dipteronia.</title>
        <authorList>
            <person name="Feng Y."/>
            <person name="Comes H.P."/>
            <person name="Chen J."/>
            <person name="Zhu S."/>
            <person name="Lu R."/>
            <person name="Zhang X."/>
            <person name="Li P."/>
            <person name="Qiu J."/>
            <person name="Olsen K.M."/>
            <person name="Qiu Y."/>
        </authorList>
    </citation>
    <scope>NUCLEOTIDE SEQUENCE</scope>
    <source>
        <strain evidence="2">NBL</strain>
    </source>
</reference>
<dbReference type="PANTHER" id="PTHR47186">
    <property type="entry name" value="LEUCINE-RICH REPEAT-CONTAINING PROTEIN 57"/>
    <property type="match status" value="1"/>
</dbReference>
<dbReference type="Gene3D" id="3.80.10.10">
    <property type="entry name" value="Ribonuclease Inhibitor"/>
    <property type="match status" value="1"/>
</dbReference>
<comment type="caution">
    <text evidence="2">The sequence shown here is derived from an EMBL/GenBank/DDBJ whole genome shotgun (WGS) entry which is preliminary data.</text>
</comment>
<evidence type="ECO:0000313" key="2">
    <source>
        <dbReference type="EMBL" id="KAK3200793.1"/>
    </source>
</evidence>
<organism evidence="2 3">
    <name type="scientific">Dipteronia sinensis</name>
    <dbReference type="NCBI Taxonomy" id="43782"/>
    <lineage>
        <taxon>Eukaryota</taxon>
        <taxon>Viridiplantae</taxon>
        <taxon>Streptophyta</taxon>
        <taxon>Embryophyta</taxon>
        <taxon>Tracheophyta</taxon>
        <taxon>Spermatophyta</taxon>
        <taxon>Magnoliopsida</taxon>
        <taxon>eudicotyledons</taxon>
        <taxon>Gunneridae</taxon>
        <taxon>Pentapetalae</taxon>
        <taxon>rosids</taxon>
        <taxon>malvids</taxon>
        <taxon>Sapindales</taxon>
        <taxon>Sapindaceae</taxon>
        <taxon>Hippocastanoideae</taxon>
        <taxon>Acereae</taxon>
        <taxon>Dipteronia</taxon>
    </lineage>
</organism>
<keyword evidence="3" id="KW-1185">Reference proteome</keyword>
<dbReference type="AlphaFoldDB" id="A0AAE0A528"/>
<dbReference type="Pfam" id="PF23247">
    <property type="entry name" value="LRR_RPS2"/>
    <property type="match status" value="1"/>
</dbReference>
<proteinExistence type="predicted"/>